<name>A0AAD9IN18_PROWI</name>
<keyword evidence="3" id="KW-0808">Transferase</keyword>
<dbReference type="PANTHER" id="PTHR31485:SF4">
    <property type="entry name" value="HYDROXYPROLINE O-ARABINOSYLTRANSFERASE RDN1"/>
    <property type="match status" value="1"/>
</dbReference>
<dbReference type="Proteomes" id="UP001255856">
    <property type="component" value="Unassembled WGS sequence"/>
</dbReference>
<sequence>MHSVANLQNAIADLNHERQKVSDRQAGDRGLGQAGADLRGGQHAADSLRKHVVTQSPAQKALEAKETSKAQLLSPAVPSTPLAAARDVAQVCAAPDRNTDRWGEVLKWGGSNRVESAGDCCKMCAEFVPEEKTDFMECNVWVYCEDQARCKDNYKSCWLKHLPHPDASRPRSDPLVPWTSGIISPALSGADLAAEAEGDRSFHTVITAQGAPTHWQSRVGYYWFLKTKRQCQAAGKCEMGGFTRVLHSGEPDDLMQEIPTFVAQTLPPEHPDHGYVVLNRPYALLQWIRQATIPEKYVLMSEPDHLWLRPMANLMKGTRPAAFPFFYIEPSKKSYLPIVQKFTGPITRKEAEQIAPIGNAPTLMSLDDLTRVFPVWFNLSIAIHNDEQAAKEWGWVQEMYAFTIASYNAGVRNIGLHPEMAAQPPYDTKLADFYILHYTYGNDYDLNGTFTPGRLRWGWAKLAPGDSTSDPTPKNRLPRNLGPPPMGMKNELVRRLVDAINEASGIIPGWDEYAETGVAKALWDGKTFAS</sequence>
<dbReference type="Gene3D" id="3.50.4.10">
    <property type="entry name" value="Hepatocyte Growth Factor"/>
    <property type="match status" value="1"/>
</dbReference>
<dbReference type="AlphaFoldDB" id="A0AAD9IN18"/>
<evidence type="ECO:0000256" key="5">
    <source>
        <dbReference type="ARBA" id="ARBA00022989"/>
    </source>
</evidence>
<dbReference type="Pfam" id="PF23452">
    <property type="entry name" value="HPAT"/>
    <property type="match status" value="1"/>
</dbReference>
<comment type="caution">
    <text evidence="10">The sequence shown here is derived from an EMBL/GenBank/DDBJ whole genome shotgun (WGS) entry which is preliminary data.</text>
</comment>
<keyword evidence="4" id="KW-0812">Transmembrane</keyword>
<feature type="compositionally biased region" description="Basic and acidic residues" evidence="7">
    <location>
        <begin position="15"/>
        <end position="27"/>
    </location>
</feature>
<accession>A0AAD9IN18</accession>
<evidence type="ECO:0000256" key="3">
    <source>
        <dbReference type="ARBA" id="ARBA00022679"/>
    </source>
</evidence>
<keyword evidence="11" id="KW-1185">Reference proteome</keyword>
<proteinExistence type="predicted"/>
<dbReference type="PANTHER" id="PTHR31485">
    <property type="entry name" value="PEPTIDYL SERINE ALPHA-GALACTOSYLTRANSFERASE"/>
    <property type="match status" value="1"/>
</dbReference>
<evidence type="ECO:0000256" key="1">
    <source>
        <dbReference type="ARBA" id="ARBA00004167"/>
    </source>
</evidence>
<evidence type="ECO:0000256" key="7">
    <source>
        <dbReference type="SAM" id="MobiDB-lite"/>
    </source>
</evidence>
<dbReference type="InterPro" id="IPR044845">
    <property type="entry name" value="HPAT/SRGT1-like"/>
</dbReference>
<feature type="domain" description="Apple" evidence="8">
    <location>
        <begin position="99"/>
        <end position="160"/>
    </location>
</feature>
<comment type="subcellular location">
    <subcellularLocation>
        <location evidence="1">Membrane</location>
        <topology evidence="1">Single-pass membrane protein</topology>
    </subcellularLocation>
</comment>
<protein>
    <recommendedName>
        <fullName evidence="12">Apple domain-containing protein</fullName>
    </recommendedName>
</protein>
<evidence type="ECO:0000256" key="6">
    <source>
        <dbReference type="ARBA" id="ARBA00023136"/>
    </source>
</evidence>
<keyword evidence="6" id="KW-0472">Membrane</keyword>
<organism evidence="10 11">
    <name type="scientific">Prototheca wickerhamii</name>
    <dbReference type="NCBI Taxonomy" id="3111"/>
    <lineage>
        <taxon>Eukaryota</taxon>
        <taxon>Viridiplantae</taxon>
        <taxon>Chlorophyta</taxon>
        <taxon>core chlorophytes</taxon>
        <taxon>Trebouxiophyceae</taxon>
        <taxon>Chlorellales</taxon>
        <taxon>Chlorellaceae</taxon>
        <taxon>Prototheca</taxon>
    </lineage>
</organism>
<reference evidence="10" key="1">
    <citation type="submission" date="2021-01" db="EMBL/GenBank/DDBJ databases">
        <authorList>
            <person name="Eckstrom K.M.E."/>
        </authorList>
    </citation>
    <scope>NUCLEOTIDE SEQUENCE</scope>
    <source>
        <strain evidence="10">UVCC 0001</strain>
    </source>
</reference>
<dbReference type="GO" id="GO:0016757">
    <property type="term" value="F:glycosyltransferase activity"/>
    <property type="evidence" value="ECO:0007669"/>
    <property type="project" value="UniProtKB-KW"/>
</dbReference>
<evidence type="ECO:0000259" key="8">
    <source>
        <dbReference type="Pfam" id="PF14295"/>
    </source>
</evidence>
<keyword evidence="5" id="KW-1133">Transmembrane helix</keyword>
<evidence type="ECO:0000313" key="10">
    <source>
        <dbReference type="EMBL" id="KAK2079342.1"/>
    </source>
</evidence>
<dbReference type="InterPro" id="IPR003609">
    <property type="entry name" value="Pan_app"/>
</dbReference>
<feature type="region of interest" description="Disordered" evidence="7">
    <location>
        <begin position="15"/>
        <end position="50"/>
    </location>
</feature>
<evidence type="ECO:0000256" key="4">
    <source>
        <dbReference type="ARBA" id="ARBA00022692"/>
    </source>
</evidence>
<dbReference type="GO" id="GO:0016020">
    <property type="term" value="C:membrane"/>
    <property type="evidence" value="ECO:0007669"/>
    <property type="project" value="UniProtKB-SubCell"/>
</dbReference>
<dbReference type="InterPro" id="IPR056508">
    <property type="entry name" value="HPAT-like"/>
</dbReference>
<gene>
    <name evidence="10" type="ORF">QBZ16_003033</name>
</gene>
<keyword evidence="2" id="KW-0328">Glycosyltransferase</keyword>
<feature type="domain" description="Hydroxyproline O-arabinosyltransferase-like" evidence="9">
    <location>
        <begin position="202"/>
        <end position="511"/>
    </location>
</feature>
<evidence type="ECO:0000313" key="11">
    <source>
        <dbReference type="Proteomes" id="UP001255856"/>
    </source>
</evidence>
<dbReference type="EMBL" id="JASFZW010000003">
    <property type="protein sequence ID" value="KAK2079342.1"/>
    <property type="molecule type" value="Genomic_DNA"/>
</dbReference>
<evidence type="ECO:0000259" key="9">
    <source>
        <dbReference type="Pfam" id="PF23452"/>
    </source>
</evidence>
<dbReference type="Pfam" id="PF14295">
    <property type="entry name" value="PAN_4"/>
    <property type="match status" value="1"/>
</dbReference>
<evidence type="ECO:0008006" key="12">
    <source>
        <dbReference type="Google" id="ProtNLM"/>
    </source>
</evidence>
<evidence type="ECO:0000256" key="2">
    <source>
        <dbReference type="ARBA" id="ARBA00022676"/>
    </source>
</evidence>